<accession>A0A0C2MVY4</accession>
<name>A0A0C2MVY4_THEKT</name>
<dbReference type="AlphaFoldDB" id="A0A0C2MVY4"/>
<dbReference type="InterPro" id="IPR050951">
    <property type="entry name" value="Retrovirus_Pol_polyprotein"/>
</dbReference>
<evidence type="ECO:0000259" key="7">
    <source>
        <dbReference type="Pfam" id="PF17917"/>
    </source>
</evidence>
<dbReference type="GO" id="GO:0016787">
    <property type="term" value="F:hydrolase activity"/>
    <property type="evidence" value="ECO:0007669"/>
    <property type="project" value="UniProtKB-KW"/>
</dbReference>
<keyword evidence="1" id="KW-0808">Transferase</keyword>
<keyword evidence="6" id="KW-0695">RNA-directed DNA polymerase</keyword>
<dbReference type="PANTHER" id="PTHR37984:SF5">
    <property type="entry name" value="PROTEIN NYNRIN-LIKE"/>
    <property type="match status" value="1"/>
</dbReference>
<organism evidence="8 9">
    <name type="scientific">Thelohanellus kitauei</name>
    <name type="common">Myxosporean</name>
    <dbReference type="NCBI Taxonomy" id="669202"/>
    <lineage>
        <taxon>Eukaryota</taxon>
        <taxon>Metazoa</taxon>
        <taxon>Cnidaria</taxon>
        <taxon>Myxozoa</taxon>
        <taxon>Myxosporea</taxon>
        <taxon>Bivalvulida</taxon>
        <taxon>Platysporina</taxon>
        <taxon>Myxobolidae</taxon>
        <taxon>Thelohanellus</taxon>
    </lineage>
</organism>
<dbReference type="PANTHER" id="PTHR37984">
    <property type="entry name" value="PROTEIN CBG26694"/>
    <property type="match status" value="1"/>
</dbReference>
<proteinExistence type="predicted"/>
<feature type="domain" description="Reverse transcriptase RNase H-like" evidence="7">
    <location>
        <begin position="16"/>
        <end position="115"/>
    </location>
</feature>
<evidence type="ECO:0000313" key="8">
    <source>
        <dbReference type="EMBL" id="KII71531.1"/>
    </source>
</evidence>
<dbReference type="GO" id="GO:0003964">
    <property type="term" value="F:RNA-directed DNA polymerase activity"/>
    <property type="evidence" value="ECO:0007669"/>
    <property type="project" value="UniProtKB-KW"/>
</dbReference>
<dbReference type="InterPro" id="IPR043502">
    <property type="entry name" value="DNA/RNA_pol_sf"/>
</dbReference>
<dbReference type="Proteomes" id="UP000031668">
    <property type="component" value="Unassembled WGS sequence"/>
</dbReference>
<evidence type="ECO:0000256" key="5">
    <source>
        <dbReference type="ARBA" id="ARBA00022801"/>
    </source>
</evidence>
<evidence type="ECO:0000313" key="9">
    <source>
        <dbReference type="Proteomes" id="UP000031668"/>
    </source>
</evidence>
<dbReference type="InterPro" id="IPR041373">
    <property type="entry name" value="RT_RNaseH"/>
</dbReference>
<dbReference type="EMBL" id="JWZT01001726">
    <property type="protein sequence ID" value="KII71531.1"/>
    <property type="molecule type" value="Genomic_DNA"/>
</dbReference>
<evidence type="ECO:0000256" key="2">
    <source>
        <dbReference type="ARBA" id="ARBA00022695"/>
    </source>
</evidence>
<evidence type="ECO:0000256" key="4">
    <source>
        <dbReference type="ARBA" id="ARBA00022759"/>
    </source>
</evidence>
<reference evidence="8 9" key="1">
    <citation type="journal article" date="2014" name="Genome Biol. Evol.">
        <title>The genome of the myxosporean Thelohanellus kitauei shows adaptations to nutrient acquisition within its fish host.</title>
        <authorList>
            <person name="Yang Y."/>
            <person name="Xiong J."/>
            <person name="Zhou Z."/>
            <person name="Huo F."/>
            <person name="Miao W."/>
            <person name="Ran C."/>
            <person name="Liu Y."/>
            <person name="Zhang J."/>
            <person name="Feng J."/>
            <person name="Wang M."/>
            <person name="Wang M."/>
            <person name="Wang L."/>
            <person name="Yao B."/>
        </authorList>
    </citation>
    <scope>NUCLEOTIDE SEQUENCE [LARGE SCALE GENOMIC DNA]</scope>
    <source>
        <strain evidence="8">Wuqing</strain>
    </source>
</reference>
<keyword evidence="9" id="KW-1185">Reference proteome</keyword>
<evidence type="ECO:0000256" key="6">
    <source>
        <dbReference type="ARBA" id="ARBA00022918"/>
    </source>
</evidence>
<keyword evidence="4" id="KW-0255">Endonuclease</keyword>
<gene>
    <name evidence="8" type="ORF">RF11_02981</name>
</gene>
<dbReference type="Gene3D" id="3.10.20.370">
    <property type="match status" value="1"/>
</dbReference>
<keyword evidence="5" id="KW-0378">Hydrolase</keyword>
<evidence type="ECO:0000256" key="3">
    <source>
        <dbReference type="ARBA" id="ARBA00022722"/>
    </source>
</evidence>
<protein>
    <submittedName>
        <fullName evidence="8">Retrovirus-related Pol polyprotein</fullName>
    </submittedName>
</protein>
<dbReference type="Pfam" id="PF17917">
    <property type="entry name" value="RT_RNaseH"/>
    <property type="match status" value="1"/>
</dbReference>
<dbReference type="OMA" id="DACCKGM"/>
<evidence type="ECO:0000256" key="1">
    <source>
        <dbReference type="ARBA" id="ARBA00022679"/>
    </source>
</evidence>
<keyword evidence="2" id="KW-0548">Nucleotidyltransferase</keyword>
<dbReference type="OrthoDB" id="6926057at2759"/>
<dbReference type="SUPFAM" id="SSF56672">
    <property type="entry name" value="DNA/RNA polymerases"/>
    <property type="match status" value="1"/>
</dbReference>
<dbReference type="GO" id="GO:0004519">
    <property type="term" value="F:endonuclease activity"/>
    <property type="evidence" value="ECO:0007669"/>
    <property type="project" value="UniProtKB-KW"/>
</dbReference>
<dbReference type="CDD" id="cd09274">
    <property type="entry name" value="RNase_HI_RT_Ty3"/>
    <property type="match status" value="1"/>
</dbReference>
<comment type="caution">
    <text evidence="8">The sequence shown here is derived from an EMBL/GenBank/DDBJ whole genome shotgun (WGS) entry which is preliminary data.</text>
</comment>
<sequence length="188" mass="21721">MSGMLFSPPVISYPNPSLEFILDTDASGSAIVAVLSQKVDEQERVIAYVSRALSKSERNYSIMKRELLAVVRVVKHFKPYLLYNKLKIRSDHDCLKYLSTFKEPEGPLARWIEQMGVFDFEITYRKGTNHTNTDVISRPIIPLNIIEAELFKGMRIFDETLMQTYQKKDDEINKIRVPFRTNTLVTPT</sequence>
<keyword evidence="3" id="KW-0540">Nuclease</keyword>
<dbReference type="FunFam" id="3.10.20.370:FF:000001">
    <property type="entry name" value="Retrovirus-related Pol polyprotein from transposon 17.6-like protein"/>
    <property type="match status" value="1"/>
</dbReference>